<feature type="transmembrane region" description="Helical" evidence="5">
    <location>
        <begin position="20"/>
        <end position="38"/>
    </location>
</feature>
<dbReference type="Proteomes" id="UP000184310">
    <property type="component" value="Unassembled WGS sequence"/>
</dbReference>
<evidence type="ECO:0000313" key="8">
    <source>
        <dbReference type="Proteomes" id="UP000184310"/>
    </source>
</evidence>
<dbReference type="GO" id="GO:0140359">
    <property type="term" value="F:ABC-type transporter activity"/>
    <property type="evidence" value="ECO:0007669"/>
    <property type="project" value="InterPro"/>
</dbReference>
<feature type="transmembrane region" description="Helical" evidence="5">
    <location>
        <begin position="592"/>
        <end position="615"/>
    </location>
</feature>
<reference evidence="7 8" key="1">
    <citation type="submission" date="2016-11" db="EMBL/GenBank/DDBJ databases">
        <authorList>
            <person name="Jaros S."/>
            <person name="Januszkiewicz K."/>
            <person name="Wedrychowicz H."/>
        </authorList>
    </citation>
    <scope>NUCLEOTIDE SEQUENCE [LARGE SCALE GENOMIC DNA]</scope>
    <source>
        <strain evidence="7 8">DSM 21758</strain>
    </source>
</reference>
<dbReference type="EMBL" id="FQZB01000006">
    <property type="protein sequence ID" value="SHJ06916.1"/>
    <property type="molecule type" value="Genomic_DNA"/>
</dbReference>
<dbReference type="PANTHER" id="PTHR43077">
    <property type="entry name" value="TRANSPORT PERMEASE YVFS-RELATED"/>
    <property type="match status" value="1"/>
</dbReference>
<dbReference type="NCBIfam" id="TIGR03062">
    <property type="entry name" value="pip_yhgE_Cterm"/>
    <property type="match status" value="1"/>
</dbReference>
<dbReference type="Pfam" id="PF12698">
    <property type="entry name" value="ABC2_membrane_3"/>
    <property type="match status" value="1"/>
</dbReference>
<evidence type="ECO:0000313" key="7">
    <source>
        <dbReference type="EMBL" id="SHJ06916.1"/>
    </source>
</evidence>
<proteinExistence type="predicted"/>
<feature type="transmembrane region" description="Helical" evidence="5">
    <location>
        <begin position="678"/>
        <end position="696"/>
    </location>
</feature>
<dbReference type="AlphaFoldDB" id="A0A1M6GAF1"/>
<keyword evidence="3 5" id="KW-1133">Transmembrane helix</keyword>
<feature type="domain" description="ABC-2 type transporter transmembrane" evidence="6">
    <location>
        <begin position="339"/>
        <end position="696"/>
    </location>
</feature>
<dbReference type="NCBIfam" id="TIGR03061">
    <property type="entry name" value="pip_yhgE_Nterm"/>
    <property type="match status" value="1"/>
</dbReference>
<keyword evidence="4 5" id="KW-0472">Membrane</keyword>
<name>A0A1M6GAF1_9CLOT</name>
<evidence type="ECO:0000256" key="4">
    <source>
        <dbReference type="ARBA" id="ARBA00023136"/>
    </source>
</evidence>
<keyword evidence="8" id="KW-1185">Reference proteome</keyword>
<dbReference type="STRING" id="1121302.SAMN02745163_01229"/>
<accession>A0A1M6GAF1</accession>
<dbReference type="InterPro" id="IPR017501">
    <property type="entry name" value="Phage_infect_YhgE_C"/>
</dbReference>
<protein>
    <submittedName>
        <fullName evidence="7">Putative membrane protein</fullName>
    </submittedName>
</protein>
<sequence>MKMLFKIFKRDLLKIKRNYAAMIIVIGLCFIPSLYAWINIAACWDPYANTGNLPVAVINKDDGAIINSTEVNVGAQVVENLKKNKSIKWEVLDEWQANNALNEGSYYAIIEIPQNFSSGLVSLTTSNPKKPSIVYKANEKANAIATKITNVAKDKLTKEIKLNFVKTVNEKAFDELNKVGLHLDKTKPKVLGIKDVVNTADGDLGKIKNYINSSSKDAEELSKYISSVKNDLPLIKDQINNLQKATEASKNLVNNTKNNLNTMNSDINTDIMQLQLLSQKVDGVLNDIKGQTSPQTAMLNEIDQAIGYINQMKTLISNASKTLKEINNVANNEGLKVVLDSFDKLEPVLDSELTTLQELRKQVSNGQFDEKYKSTVDSLIKINDELTSKIVSLSSDFYKNGTNAINNIANTTNTSLTQLNSILETTKMILPQLDALANYGIASSNQTVKDANELNTKISTLQKGIQDLGDKLKDLNENNLNKIIDIMEKNPNEVANFLTSPIEVKEVEVYGKGIFGIGLTPFYTVLAIWVGSLLSAALLTTACEDFEEGKQPNMLQRHFGKMLLFISITIIQAVIVTLGDWLILGIDVYNVPLLFGFAILTAITFTIIIFTLVSLMGNVGKAIAVVIMVFQIAGAGGIYPIQTNPEVFGVLYPLWPFTYAINGFREAIAGPVWKTVDTSVVVLLVYCVIFIILSILKKPLHKITHFMEHMFEKAEL</sequence>
<evidence type="ECO:0000256" key="1">
    <source>
        <dbReference type="ARBA" id="ARBA00004141"/>
    </source>
</evidence>
<comment type="subcellular location">
    <subcellularLocation>
        <location evidence="1">Membrane</location>
        <topology evidence="1">Multi-pass membrane protein</topology>
    </subcellularLocation>
</comment>
<gene>
    <name evidence="7" type="ORF">SAMN02745163_01229</name>
</gene>
<evidence type="ECO:0000256" key="5">
    <source>
        <dbReference type="SAM" id="Phobius"/>
    </source>
</evidence>
<feature type="transmembrane region" description="Helical" evidence="5">
    <location>
        <begin position="563"/>
        <end position="586"/>
    </location>
</feature>
<dbReference type="RefSeq" id="WP_072985803.1">
    <property type="nucleotide sequence ID" value="NZ_FQZB01000006.1"/>
</dbReference>
<evidence type="ECO:0000256" key="3">
    <source>
        <dbReference type="ARBA" id="ARBA00022989"/>
    </source>
</evidence>
<organism evidence="7 8">
    <name type="scientific">Clostridium cavendishii DSM 21758</name>
    <dbReference type="NCBI Taxonomy" id="1121302"/>
    <lineage>
        <taxon>Bacteria</taxon>
        <taxon>Bacillati</taxon>
        <taxon>Bacillota</taxon>
        <taxon>Clostridia</taxon>
        <taxon>Eubacteriales</taxon>
        <taxon>Clostridiaceae</taxon>
        <taxon>Clostridium</taxon>
    </lineage>
</organism>
<dbReference type="InterPro" id="IPR051328">
    <property type="entry name" value="T7SS_ABC-Transporter"/>
</dbReference>
<dbReference type="InterPro" id="IPR013525">
    <property type="entry name" value="ABC2_TM"/>
</dbReference>
<feature type="transmembrane region" description="Helical" evidence="5">
    <location>
        <begin position="622"/>
        <end position="641"/>
    </location>
</feature>
<dbReference type="GO" id="GO:0016020">
    <property type="term" value="C:membrane"/>
    <property type="evidence" value="ECO:0007669"/>
    <property type="project" value="UniProtKB-SubCell"/>
</dbReference>
<evidence type="ECO:0000259" key="6">
    <source>
        <dbReference type="Pfam" id="PF12698"/>
    </source>
</evidence>
<feature type="transmembrane region" description="Helical" evidence="5">
    <location>
        <begin position="522"/>
        <end position="542"/>
    </location>
</feature>
<dbReference type="OrthoDB" id="9811483at2"/>
<dbReference type="PANTHER" id="PTHR43077:SF10">
    <property type="entry name" value="TRANSPORT PERMEASE PROTEIN"/>
    <property type="match status" value="1"/>
</dbReference>
<dbReference type="Gene3D" id="3.40.1710.10">
    <property type="entry name" value="abc type-2 transporter like domain"/>
    <property type="match status" value="1"/>
</dbReference>
<dbReference type="InterPro" id="IPR017500">
    <property type="entry name" value="Phage_infect_YhgE_N"/>
</dbReference>
<keyword evidence="2 5" id="KW-0812">Transmembrane</keyword>
<evidence type="ECO:0000256" key="2">
    <source>
        <dbReference type="ARBA" id="ARBA00022692"/>
    </source>
</evidence>